<feature type="signal peptide" evidence="1">
    <location>
        <begin position="1"/>
        <end position="20"/>
    </location>
</feature>
<evidence type="ECO:0000313" key="2">
    <source>
        <dbReference type="EMBL" id="EYU35131.1"/>
    </source>
</evidence>
<protein>
    <recommendedName>
        <fullName evidence="4">Secreted protein</fullName>
    </recommendedName>
</protein>
<proteinExistence type="predicted"/>
<reference evidence="2 3" key="1">
    <citation type="journal article" date="2013" name="Proc. Natl. Acad. Sci. U.S.A.">
        <title>Fine-scale variation in meiotic recombination in Mimulus inferred from population shotgun sequencing.</title>
        <authorList>
            <person name="Hellsten U."/>
            <person name="Wright K.M."/>
            <person name="Jenkins J."/>
            <person name="Shu S."/>
            <person name="Yuan Y."/>
            <person name="Wessler S.R."/>
            <person name="Schmutz J."/>
            <person name="Willis J.H."/>
            <person name="Rokhsar D.S."/>
        </authorList>
    </citation>
    <scope>NUCLEOTIDE SEQUENCE [LARGE SCALE GENOMIC DNA]</scope>
    <source>
        <strain evidence="3">cv. DUN x IM62</strain>
    </source>
</reference>
<keyword evidence="1" id="KW-0732">Signal</keyword>
<name>A0A022R4F6_ERYGU</name>
<accession>A0A022R4F6</accession>
<sequence>MHVGVSILLILKCYFSTIELQSFGNSTSYNVIVGCLVSGFLEHGFRMITEVPKLLCKDFSLFINCHKNDDGCLLFGGLNTRPTCLPWVEVCR</sequence>
<evidence type="ECO:0000256" key="1">
    <source>
        <dbReference type="SAM" id="SignalP"/>
    </source>
</evidence>
<dbReference type="AlphaFoldDB" id="A0A022R4F6"/>
<gene>
    <name evidence="2" type="ORF">MIMGU_mgv11b024073mg</name>
</gene>
<evidence type="ECO:0000313" key="3">
    <source>
        <dbReference type="Proteomes" id="UP000030748"/>
    </source>
</evidence>
<keyword evidence="3" id="KW-1185">Reference proteome</keyword>
<dbReference type="EMBL" id="KI630629">
    <property type="protein sequence ID" value="EYU35131.1"/>
    <property type="molecule type" value="Genomic_DNA"/>
</dbReference>
<feature type="chain" id="PRO_5001504828" description="Secreted protein" evidence="1">
    <location>
        <begin position="21"/>
        <end position="92"/>
    </location>
</feature>
<evidence type="ECO:0008006" key="4">
    <source>
        <dbReference type="Google" id="ProtNLM"/>
    </source>
</evidence>
<dbReference type="Proteomes" id="UP000030748">
    <property type="component" value="Unassembled WGS sequence"/>
</dbReference>
<organism evidence="2 3">
    <name type="scientific">Erythranthe guttata</name>
    <name type="common">Yellow monkey flower</name>
    <name type="synonym">Mimulus guttatus</name>
    <dbReference type="NCBI Taxonomy" id="4155"/>
    <lineage>
        <taxon>Eukaryota</taxon>
        <taxon>Viridiplantae</taxon>
        <taxon>Streptophyta</taxon>
        <taxon>Embryophyta</taxon>
        <taxon>Tracheophyta</taxon>
        <taxon>Spermatophyta</taxon>
        <taxon>Magnoliopsida</taxon>
        <taxon>eudicotyledons</taxon>
        <taxon>Gunneridae</taxon>
        <taxon>Pentapetalae</taxon>
        <taxon>asterids</taxon>
        <taxon>lamiids</taxon>
        <taxon>Lamiales</taxon>
        <taxon>Phrymaceae</taxon>
        <taxon>Erythranthe</taxon>
    </lineage>
</organism>